<gene>
    <name evidence="15" type="ORF">OIN60_15295</name>
</gene>
<dbReference type="Pfam" id="PF02518">
    <property type="entry name" value="HATPase_c"/>
    <property type="match status" value="1"/>
</dbReference>
<dbReference type="SUPFAM" id="SSF47384">
    <property type="entry name" value="Homodimeric domain of signal transducing histidine kinase"/>
    <property type="match status" value="1"/>
</dbReference>
<dbReference type="RefSeq" id="WP_305755747.1">
    <property type="nucleotide sequence ID" value="NZ_JAPCKK010000018.1"/>
</dbReference>
<dbReference type="SUPFAM" id="SSF55874">
    <property type="entry name" value="ATPase domain of HSP90 chaperone/DNA topoisomerase II/histidine kinase"/>
    <property type="match status" value="1"/>
</dbReference>
<dbReference type="SMART" id="SM00387">
    <property type="entry name" value="HATPase_c"/>
    <property type="match status" value="1"/>
</dbReference>
<proteinExistence type="predicted"/>
<organism evidence="15 16">
    <name type="scientific">Paenibacillus zeirhizosphaerae</name>
    <dbReference type="NCBI Taxonomy" id="2987519"/>
    <lineage>
        <taxon>Bacteria</taxon>
        <taxon>Bacillati</taxon>
        <taxon>Bacillota</taxon>
        <taxon>Bacilli</taxon>
        <taxon>Bacillales</taxon>
        <taxon>Paenibacillaceae</taxon>
        <taxon>Paenibacillus</taxon>
    </lineage>
</organism>
<dbReference type="InterPro" id="IPR036097">
    <property type="entry name" value="HisK_dim/P_sf"/>
</dbReference>
<evidence type="ECO:0000313" key="16">
    <source>
        <dbReference type="Proteomes" id="UP001241848"/>
    </source>
</evidence>
<keyword evidence="4" id="KW-0597">Phosphoprotein</keyword>
<keyword evidence="9" id="KW-0067">ATP-binding</keyword>
<accession>A0ABT9FTQ8</accession>
<dbReference type="InterPro" id="IPR004358">
    <property type="entry name" value="Sig_transdc_His_kin-like_C"/>
</dbReference>
<sequence>MSKFVLQSGQFILVCCLAVLYMAGEGPGAWGLPLLSLLGVVALVLLCMEVQERRRLSRLADGLRDALKPNYRTRLLAKGSREWREVLFAVNEFIDRLEKMQMSARRSEAARKRLLSSISHDIRTPLTSIIGYVDAIQDGVGTTEEEKQKYLRILSDKSNALKSLINDLFTMAKLDADELVLTKKEIDLTEVLREVLIEQLPAANENSLELEIRIPEEPCLIYADAFSLMRIFGNIMKNALQYGGQGGIMGVELSVKNGFYEVMIWDRGQGMTGVELKHIFERSWRGDRARSMHSGGSGLGLTIAKALTEKNGGTIHASSLPGERTVFVVSFPVFEPDVS</sequence>
<keyword evidence="16" id="KW-1185">Reference proteome</keyword>
<evidence type="ECO:0000256" key="12">
    <source>
        <dbReference type="ARBA" id="ARBA00023136"/>
    </source>
</evidence>
<dbReference type="PANTHER" id="PTHR45528:SF8">
    <property type="entry name" value="HISTIDINE KINASE"/>
    <property type="match status" value="1"/>
</dbReference>
<keyword evidence="6 13" id="KW-0812">Transmembrane</keyword>
<evidence type="ECO:0000256" key="13">
    <source>
        <dbReference type="SAM" id="Phobius"/>
    </source>
</evidence>
<dbReference type="Gene3D" id="1.10.287.130">
    <property type="match status" value="1"/>
</dbReference>
<dbReference type="Pfam" id="PF00512">
    <property type="entry name" value="HisKA"/>
    <property type="match status" value="1"/>
</dbReference>
<dbReference type="InterPro" id="IPR005467">
    <property type="entry name" value="His_kinase_dom"/>
</dbReference>
<dbReference type="EC" id="2.7.13.3" evidence="3"/>
<dbReference type="Gene3D" id="3.30.565.10">
    <property type="entry name" value="Histidine kinase-like ATPase, C-terminal domain"/>
    <property type="match status" value="1"/>
</dbReference>
<evidence type="ECO:0000313" key="15">
    <source>
        <dbReference type="EMBL" id="MDP4098123.1"/>
    </source>
</evidence>
<reference evidence="15 16" key="1">
    <citation type="submission" date="2022-10" db="EMBL/GenBank/DDBJ databases">
        <title>Paenibacillus description and whole genome data of maize root bacterial community.</title>
        <authorList>
            <person name="Marton D."/>
            <person name="Farkas M."/>
            <person name="Cserhati M."/>
        </authorList>
    </citation>
    <scope>NUCLEOTIDE SEQUENCE [LARGE SCALE GENOMIC DNA]</scope>
    <source>
        <strain evidence="15 16">P96</strain>
    </source>
</reference>
<evidence type="ECO:0000256" key="11">
    <source>
        <dbReference type="ARBA" id="ARBA00023012"/>
    </source>
</evidence>
<evidence type="ECO:0000256" key="6">
    <source>
        <dbReference type="ARBA" id="ARBA00022692"/>
    </source>
</evidence>
<dbReference type="InterPro" id="IPR050398">
    <property type="entry name" value="HssS/ArlS-like"/>
</dbReference>
<evidence type="ECO:0000256" key="5">
    <source>
        <dbReference type="ARBA" id="ARBA00022679"/>
    </source>
</evidence>
<keyword evidence="5" id="KW-0808">Transferase</keyword>
<dbReference type="SMART" id="SM00388">
    <property type="entry name" value="HisKA"/>
    <property type="match status" value="1"/>
</dbReference>
<evidence type="ECO:0000256" key="2">
    <source>
        <dbReference type="ARBA" id="ARBA00004141"/>
    </source>
</evidence>
<dbReference type="Proteomes" id="UP001241848">
    <property type="component" value="Unassembled WGS sequence"/>
</dbReference>
<comment type="caution">
    <text evidence="15">The sequence shown here is derived from an EMBL/GenBank/DDBJ whole genome shotgun (WGS) entry which is preliminary data.</text>
</comment>
<evidence type="ECO:0000256" key="1">
    <source>
        <dbReference type="ARBA" id="ARBA00000085"/>
    </source>
</evidence>
<dbReference type="InterPro" id="IPR003661">
    <property type="entry name" value="HisK_dim/P_dom"/>
</dbReference>
<keyword evidence="11" id="KW-0902">Two-component regulatory system</keyword>
<dbReference type="CDD" id="cd00082">
    <property type="entry name" value="HisKA"/>
    <property type="match status" value="1"/>
</dbReference>
<dbReference type="InterPro" id="IPR003594">
    <property type="entry name" value="HATPase_dom"/>
</dbReference>
<dbReference type="PANTHER" id="PTHR45528">
    <property type="entry name" value="SENSOR HISTIDINE KINASE CPXA"/>
    <property type="match status" value="1"/>
</dbReference>
<keyword evidence="12 13" id="KW-0472">Membrane</keyword>
<evidence type="ECO:0000256" key="9">
    <source>
        <dbReference type="ARBA" id="ARBA00022840"/>
    </source>
</evidence>
<keyword evidence="10 13" id="KW-1133">Transmembrane helix</keyword>
<keyword evidence="7" id="KW-0547">Nucleotide-binding</keyword>
<feature type="domain" description="Histidine kinase" evidence="14">
    <location>
        <begin position="117"/>
        <end position="335"/>
    </location>
</feature>
<feature type="transmembrane region" description="Helical" evidence="13">
    <location>
        <begin position="28"/>
        <end position="48"/>
    </location>
</feature>
<evidence type="ECO:0000256" key="3">
    <source>
        <dbReference type="ARBA" id="ARBA00012438"/>
    </source>
</evidence>
<evidence type="ECO:0000256" key="7">
    <source>
        <dbReference type="ARBA" id="ARBA00022741"/>
    </source>
</evidence>
<name>A0ABT9FTQ8_9BACL</name>
<evidence type="ECO:0000256" key="4">
    <source>
        <dbReference type="ARBA" id="ARBA00022553"/>
    </source>
</evidence>
<comment type="subcellular location">
    <subcellularLocation>
        <location evidence="2">Membrane</location>
        <topology evidence="2">Multi-pass membrane protein</topology>
    </subcellularLocation>
</comment>
<protein>
    <recommendedName>
        <fullName evidence="3">histidine kinase</fullName>
        <ecNumber evidence="3">2.7.13.3</ecNumber>
    </recommendedName>
</protein>
<dbReference type="PRINTS" id="PR00344">
    <property type="entry name" value="BCTRLSENSOR"/>
</dbReference>
<dbReference type="EMBL" id="JAPCKK010000018">
    <property type="protein sequence ID" value="MDP4098123.1"/>
    <property type="molecule type" value="Genomic_DNA"/>
</dbReference>
<keyword evidence="8 15" id="KW-0418">Kinase</keyword>
<evidence type="ECO:0000256" key="10">
    <source>
        <dbReference type="ARBA" id="ARBA00022989"/>
    </source>
</evidence>
<evidence type="ECO:0000259" key="14">
    <source>
        <dbReference type="PROSITE" id="PS50109"/>
    </source>
</evidence>
<dbReference type="PROSITE" id="PS50109">
    <property type="entry name" value="HIS_KIN"/>
    <property type="match status" value="1"/>
</dbReference>
<comment type="catalytic activity">
    <reaction evidence="1">
        <text>ATP + protein L-histidine = ADP + protein N-phospho-L-histidine.</text>
        <dbReference type="EC" id="2.7.13.3"/>
    </reaction>
</comment>
<evidence type="ECO:0000256" key="8">
    <source>
        <dbReference type="ARBA" id="ARBA00022777"/>
    </source>
</evidence>
<dbReference type="GO" id="GO:0016301">
    <property type="term" value="F:kinase activity"/>
    <property type="evidence" value="ECO:0007669"/>
    <property type="project" value="UniProtKB-KW"/>
</dbReference>
<dbReference type="InterPro" id="IPR036890">
    <property type="entry name" value="HATPase_C_sf"/>
</dbReference>